<dbReference type="EMBL" id="JBBDHD010000062">
    <property type="protein sequence ID" value="MFH7597826.1"/>
    <property type="molecule type" value="Genomic_DNA"/>
</dbReference>
<dbReference type="InterPro" id="IPR029063">
    <property type="entry name" value="SAM-dependent_MTases_sf"/>
</dbReference>
<feature type="region of interest" description="Disordered" evidence="1">
    <location>
        <begin position="124"/>
        <end position="203"/>
    </location>
</feature>
<dbReference type="CDD" id="cd02440">
    <property type="entry name" value="AdoMet_MTases"/>
    <property type="match status" value="1"/>
</dbReference>
<accession>A0ABW7PIK7</accession>
<dbReference type="EC" id="2.1.-.-" evidence="3"/>
<sequence length="203" mass="20430">MPCRASPSLTSLTGADPGLAAGARRVLEPGAGHGRDALYFAGAGFDVLATDFSPADLEQLRRSAAARGAAGHVTTAVHDVRKPLPLPDGSGDGVFAHLLLCTALSTEEIAALAGEVRRVLGPGGTFVTPSATPGTPTTGPAPPTATTSGSTGASLSTSSLARRPTRRRRAGPCARSTPARRASCRAACGGSPRPPRTDRRACG</sequence>
<dbReference type="Gene3D" id="3.40.50.150">
    <property type="entry name" value="Vaccinia Virus protein VP39"/>
    <property type="match status" value="1"/>
</dbReference>
<dbReference type="RefSeq" id="WP_395511542.1">
    <property type="nucleotide sequence ID" value="NZ_JBBDHD010000062.1"/>
</dbReference>
<feature type="compositionally biased region" description="Low complexity" evidence="1">
    <location>
        <begin position="171"/>
        <end position="191"/>
    </location>
</feature>
<keyword evidence="3" id="KW-0808">Transferase</keyword>
<feature type="compositionally biased region" description="Low complexity" evidence="1">
    <location>
        <begin position="128"/>
        <end position="162"/>
    </location>
</feature>
<evidence type="ECO:0000256" key="1">
    <source>
        <dbReference type="SAM" id="MobiDB-lite"/>
    </source>
</evidence>
<dbReference type="InterPro" id="IPR041698">
    <property type="entry name" value="Methyltransf_25"/>
</dbReference>
<evidence type="ECO:0000313" key="3">
    <source>
        <dbReference type="EMBL" id="MFH7597826.1"/>
    </source>
</evidence>
<reference evidence="3 4" key="1">
    <citation type="submission" date="2024-03" db="EMBL/GenBank/DDBJ databases">
        <title>Whole genome sequencing of Streptomyces racemochromogenes, to identify antimicrobial biosynthetic gene clusters.</title>
        <authorList>
            <person name="Suryawanshi P."/>
            <person name="Krishnaraj P.U."/>
            <person name="Arun Y.P."/>
            <person name="Suryawanshi M.P."/>
            <person name="Rakshit O."/>
        </authorList>
    </citation>
    <scope>NUCLEOTIDE SEQUENCE [LARGE SCALE GENOMIC DNA]</scope>
    <source>
        <strain evidence="3 4">AUDT626</strain>
    </source>
</reference>
<dbReference type="GO" id="GO:0008168">
    <property type="term" value="F:methyltransferase activity"/>
    <property type="evidence" value="ECO:0007669"/>
    <property type="project" value="UniProtKB-KW"/>
</dbReference>
<evidence type="ECO:0000313" key="4">
    <source>
        <dbReference type="Proteomes" id="UP001610631"/>
    </source>
</evidence>
<dbReference type="Proteomes" id="UP001610631">
    <property type="component" value="Unassembled WGS sequence"/>
</dbReference>
<dbReference type="SUPFAM" id="SSF53335">
    <property type="entry name" value="S-adenosyl-L-methionine-dependent methyltransferases"/>
    <property type="match status" value="1"/>
</dbReference>
<gene>
    <name evidence="3" type="ORF">WDV06_22350</name>
</gene>
<protein>
    <submittedName>
        <fullName evidence="3">Class I SAM-dependent methyltransferase</fullName>
        <ecNumber evidence="3">2.1.-.-</ecNumber>
    </submittedName>
</protein>
<name>A0ABW7PIK7_9ACTN</name>
<keyword evidence="3" id="KW-0489">Methyltransferase</keyword>
<evidence type="ECO:0000259" key="2">
    <source>
        <dbReference type="Pfam" id="PF13649"/>
    </source>
</evidence>
<proteinExistence type="predicted"/>
<keyword evidence="4" id="KW-1185">Reference proteome</keyword>
<dbReference type="Pfam" id="PF13649">
    <property type="entry name" value="Methyltransf_25"/>
    <property type="match status" value="1"/>
</dbReference>
<dbReference type="GO" id="GO:0032259">
    <property type="term" value="P:methylation"/>
    <property type="evidence" value="ECO:0007669"/>
    <property type="project" value="UniProtKB-KW"/>
</dbReference>
<comment type="caution">
    <text evidence="3">The sequence shown here is derived from an EMBL/GenBank/DDBJ whole genome shotgun (WGS) entry which is preliminary data.</text>
</comment>
<feature type="domain" description="Methyltransferase" evidence="2">
    <location>
        <begin position="26"/>
        <end position="124"/>
    </location>
</feature>
<organism evidence="3 4">
    <name type="scientific">Streptomyces racemochromogenes</name>
    <dbReference type="NCBI Taxonomy" id="67353"/>
    <lineage>
        <taxon>Bacteria</taxon>
        <taxon>Bacillati</taxon>
        <taxon>Actinomycetota</taxon>
        <taxon>Actinomycetes</taxon>
        <taxon>Kitasatosporales</taxon>
        <taxon>Streptomycetaceae</taxon>
        <taxon>Streptomyces</taxon>
    </lineage>
</organism>